<evidence type="ECO:0000313" key="3">
    <source>
        <dbReference type="Proteomes" id="UP001476798"/>
    </source>
</evidence>
<dbReference type="InterPro" id="IPR003961">
    <property type="entry name" value="FN3_dom"/>
</dbReference>
<accession>A0ABV0P5Q2</accession>
<dbReference type="Pfam" id="PF00041">
    <property type="entry name" value="fn3"/>
    <property type="match status" value="1"/>
</dbReference>
<name>A0ABV0P5Q2_9TELE</name>
<comment type="caution">
    <text evidence="2">The sequence shown here is derived from an EMBL/GenBank/DDBJ whole genome shotgun (WGS) entry which is preliminary data.</text>
</comment>
<reference evidence="2 3" key="1">
    <citation type="submission" date="2021-06" db="EMBL/GenBank/DDBJ databases">
        <authorList>
            <person name="Palmer J.M."/>
        </authorList>
    </citation>
    <scope>NUCLEOTIDE SEQUENCE [LARGE SCALE GENOMIC DNA]</scope>
    <source>
        <strain evidence="2 3">GA_2019</strain>
        <tissue evidence="2">Muscle</tissue>
    </source>
</reference>
<evidence type="ECO:0000259" key="1">
    <source>
        <dbReference type="PROSITE" id="PS50853"/>
    </source>
</evidence>
<dbReference type="EMBL" id="JAHRIO010061415">
    <property type="protein sequence ID" value="MEQ2178778.1"/>
    <property type="molecule type" value="Genomic_DNA"/>
</dbReference>
<dbReference type="CDD" id="cd00063">
    <property type="entry name" value="FN3"/>
    <property type="match status" value="1"/>
</dbReference>
<proteinExistence type="predicted"/>
<dbReference type="InterPro" id="IPR013783">
    <property type="entry name" value="Ig-like_fold"/>
</dbReference>
<organism evidence="2 3">
    <name type="scientific">Goodea atripinnis</name>
    <dbReference type="NCBI Taxonomy" id="208336"/>
    <lineage>
        <taxon>Eukaryota</taxon>
        <taxon>Metazoa</taxon>
        <taxon>Chordata</taxon>
        <taxon>Craniata</taxon>
        <taxon>Vertebrata</taxon>
        <taxon>Euteleostomi</taxon>
        <taxon>Actinopterygii</taxon>
        <taxon>Neopterygii</taxon>
        <taxon>Teleostei</taxon>
        <taxon>Neoteleostei</taxon>
        <taxon>Acanthomorphata</taxon>
        <taxon>Ovalentaria</taxon>
        <taxon>Atherinomorphae</taxon>
        <taxon>Cyprinodontiformes</taxon>
        <taxon>Goodeidae</taxon>
        <taxon>Goodea</taxon>
    </lineage>
</organism>
<dbReference type="Gene3D" id="2.60.40.10">
    <property type="entry name" value="Immunoglobulins"/>
    <property type="match status" value="1"/>
</dbReference>
<dbReference type="Proteomes" id="UP001476798">
    <property type="component" value="Unassembled WGS sequence"/>
</dbReference>
<dbReference type="InterPro" id="IPR036116">
    <property type="entry name" value="FN3_sf"/>
</dbReference>
<keyword evidence="3" id="KW-1185">Reference proteome</keyword>
<evidence type="ECO:0000313" key="2">
    <source>
        <dbReference type="EMBL" id="MEQ2178778.1"/>
    </source>
</evidence>
<gene>
    <name evidence="2" type="ORF">GOODEAATRI_017619</name>
</gene>
<sequence>KRISFEPTTTYLLKELKPFTTYTFRLAARSKHGVGAYTSDISAETPQTLRLLPQTNSLRKGW</sequence>
<feature type="non-terminal residue" evidence="2">
    <location>
        <position position="1"/>
    </location>
</feature>
<dbReference type="PROSITE" id="PS50853">
    <property type="entry name" value="FN3"/>
    <property type="match status" value="1"/>
</dbReference>
<dbReference type="SUPFAM" id="SSF49265">
    <property type="entry name" value="Fibronectin type III"/>
    <property type="match status" value="1"/>
</dbReference>
<feature type="domain" description="Fibronectin type-III" evidence="1">
    <location>
        <begin position="1"/>
        <end position="48"/>
    </location>
</feature>
<protein>
    <recommendedName>
        <fullName evidence="1">Fibronectin type-III domain-containing protein</fullName>
    </recommendedName>
</protein>